<accession>A0ABD0QEX0</accession>
<dbReference type="SUPFAM" id="SSF49899">
    <property type="entry name" value="Concanavalin A-like lectins/glucanases"/>
    <property type="match status" value="1"/>
</dbReference>
<dbReference type="Proteomes" id="UP001529510">
    <property type="component" value="Unassembled WGS sequence"/>
</dbReference>
<dbReference type="InterPro" id="IPR013320">
    <property type="entry name" value="ConA-like_dom_sf"/>
</dbReference>
<dbReference type="EMBL" id="JAMKFB020000009">
    <property type="protein sequence ID" value="KAL0184248.1"/>
    <property type="molecule type" value="Genomic_DNA"/>
</dbReference>
<feature type="non-terminal residue" evidence="1">
    <location>
        <position position="74"/>
    </location>
</feature>
<name>A0ABD0QEX0_CIRMR</name>
<dbReference type="AlphaFoldDB" id="A0ABD0QEX0"/>
<sequence>VSMSFERGASVTYIFQEPFSVIQNRSAAVLSVPSQYSKTRDNMALSFQTTQSPAMLLTVNTLSQQYVAIILARN</sequence>
<dbReference type="Gene3D" id="2.60.120.200">
    <property type="match status" value="1"/>
</dbReference>
<feature type="non-terminal residue" evidence="1">
    <location>
        <position position="1"/>
    </location>
</feature>
<organism evidence="1 2">
    <name type="scientific">Cirrhinus mrigala</name>
    <name type="common">Mrigala</name>
    <dbReference type="NCBI Taxonomy" id="683832"/>
    <lineage>
        <taxon>Eukaryota</taxon>
        <taxon>Metazoa</taxon>
        <taxon>Chordata</taxon>
        <taxon>Craniata</taxon>
        <taxon>Vertebrata</taxon>
        <taxon>Euteleostomi</taxon>
        <taxon>Actinopterygii</taxon>
        <taxon>Neopterygii</taxon>
        <taxon>Teleostei</taxon>
        <taxon>Ostariophysi</taxon>
        <taxon>Cypriniformes</taxon>
        <taxon>Cyprinidae</taxon>
        <taxon>Labeoninae</taxon>
        <taxon>Labeonini</taxon>
        <taxon>Cirrhinus</taxon>
    </lineage>
</organism>
<gene>
    <name evidence="1" type="ORF">M9458_019944</name>
</gene>
<keyword evidence="2" id="KW-1185">Reference proteome</keyword>
<proteinExistence type="predicted"/>
<evidence type="ECO:0000313" key="1">
    <source>
        <dbReference type="EMBL" id="KAL0184248.1"/>
    </source>
</evidence>
<reference evidence="1 2" key="1">
    <citation type="submission" date="2024-05" db="EMBL/GenBank/DDBJ databases">
        <title>Genome sequencing and assembly of Indian major carp, Cirrhinus mrigala (Hamilton, 1822).</title>
        <authorList>
            <person name="Mohindra V."/>
            <person name="Chowdhury L.M."/>
            <person name="Lal K."/>
            <person name="Jena J.K."/>
        </authorList>
    </citation>
    <scope>NUCLEOTIDE SEQUENCE [LARGE SCALE GENOMIC DNA]</scope>
    <source>
        <strain evidence="1">CM1030</strain>
        <tissue evidence="1">Blood</tissue>
    </source>
</reference>
<protein>
    <submittedName>
        <fullName evidence="1">Uncharacterized protein</fullName>
    </submittedName>
</protein>
<comment type="caution">
    <text evidence="1">The sequence shown here is derived from an EMBL/GenBank/DDBJ whole genome shotgun (WGS) entry which is preliminary data.</text>
</comment>
<evidence type="ECO:0000313" key="2">
    <source>
        <dbReference type="Proteomes" id="UP001529510"/>
    </source>
</evidence>